<sequence>MRKEPIEGRQKPGSGARHTCLRDLKHPAEQTWSRKAIINDKIIRAIQRHYSEPEDRGCLLENQMSSLVDRSSRIKPPLPLSVSLVMIARLTSSKLRATPKDTWSLRWVSSMSKAEATYCGLVLSSSASLELPQSAILFLLFAELSKGPYQSWQGLDSSLTFPSRKSHSLHGRGRQQ</sequence>
<dbReference type="EMBL" id="MDYQ01000070">
    <property type="protein sequence ID" value="PRP84065.1"/>
    <property type="molecule type" value="Genomic_DNA"/>
</dbReference>
<comment type="caution">
    <text evidence="1">The sequence shown here is derived from an EMBL/GenBank/DDBJ whole genome shotgun (WGS) entry which is preliminary data.</text>
</comment>
<dbReference type="AlphaFoldDB" id="A0A2P6NJC7"/>
<name>A0A2P6NJC7_9EUKA</name>
<protein>
    <submittedName>
        <fullName evidence="1">Uncharacterized protein</fullName>
    </submittedName>
</protein>
<evidence type="ECO:0000313" key="2">
    <source>
        <dbReference type="Proteomes" id="UP000241769"/>
    </source>
</evidence>
<reference evidence="1 2" key="1">
    <citation type="journal article" date="2018" name="Genome Biol. Evol.">
        <title>Multiple Roots of Fruiting Body Formation in Amoebozoa.</title>
        <authorList>
            <person name="Hillmann F."/>
            <person name="Forbes G."/>
            <person name="Novohradska S."/>
            <person name="Ferling I."/>
            <person name="Riege K."/>
            <person name="Groth M."/>
            <person name="Westermann M."/>
            <person name="Marz M."/>
            <person name="Spaller T."/>
            <person name="Winckler T."/>
            <person name="Schaap P."/>
            <person name="Glockner G."/>
        </authorList>
    </citation>
    <scope>NUCLEOTIDE SEQUENCE [LARGE SCALE GENOMIC DNA]</scope>
    <source>
        <strain evidence="1 2">Jena</strain>
    </source>
</reference>
<proteinExistence type="predicted"/>
<organism evidence="1 2">
    <name type="scientific">Planoprotostelium fungivorum</name>
    <dbReference type="NCBI Taxonomy" id="1890364"/>
    <lineage>
        <taxon>Eukaryota</taxon>
        <taxon>Amoebozoa</taxon>
        <taxon>Evosea</taxon>
        <taxon>Variosea</taxon>
        <taxon>Cavosteliida</taxon>
        <taxon>Cavosteliaceae</taxon>
        <taxon>Planoprotostelium</taxon>
    </lineage>
</organism>
<evidence type="ECO:0000313" key="1">
    <source>
        <dbReference type="EMBL" id="PRP84065.1"/>
    </source>
</evidence>
<dbReference type="InParanoid" id="A0A2P6NJC7"/>
<gene>
    <name evidence="1" type="ORF">PROFUN_08527</name>
</gene>
<keyword evidence="2" id="KW-1185">Reference proteome</keyword>
<dbReference type="Proteomes" id="UP000241769">
    <property type="component" value="Unassembled WGS sequence"/>
</dbReference>
<accession>A0A2P6NJC7</accession>